<keyword evidence="4 6" id="KW-1133">Transmembrane helix</keyword>
<feature type="transmembrane region" description="Helical" evidence="6">
    <location>
        <begin position="153"/>
        <end position="174"/>
    </location>
</feature>
<evidence type="ECO:0000256" key="1">
    <source>
        <dbReference type="ARBA" id="ARBA00004141"/>
    </source>
</evidence>
<organism evidence="7 8">
    <name type="scientific">Phycicoccus elongatus Lp2</name>
    <dbReference type="NCBI Taxonomy" id="1193181"/>
    <lineage>
        <taxon>Bacteria</taxon>
        <taxon>Bacillati</taxon>
        <taxon>Actinomycetota</taxon>
        <taxon>Actinomycetes</taxon>
        <taxon>Micrococcales</taxon>
        <taxon>Intrasporangiaceae</taxon>
        <taxon>Phycicoccus</taxon>
    </lineage>
</organism>
<comment type="caution">
    <text evidence="7">The sequence shown here is derived from an EMBL/GenBank/DDBJ whole genome shotgun (WGS) entry which is preliminary data.</text>
</comment>
<protein>
    <submittedName>
        <fullName evidence="7">Uncharacterized protein</fullName>
    </submittedName>
</protein>
<feature type="transmembrane region" description="Helical" evidence="6">
    <location>
        <begin position="186"/>
        <end position="203"/>
    </location>
</feature>
<dbReference type="HOGENOM" id="CLU_067293_0_0_11"/>
<dbReference type="STRING" id="1193181.BN10_120029"/>
<dbReference type="Proteomes" id="UP000013167">
    <property type="component" value="Unassembled WGS sequence"/>
</dbReference>
<dbReference type="GO" id="GO:0016020">
    <property type="term" value="C:membrane"/>
    <property type="evidence" value="ECO:0007669"/>
    <property type="project" value="UniProtKB-SubCell"/>
</dbReference>
<evidence type="ECO:0000256" key="2">
    <source>
        <dbReference type="ARBA" id="ARBA00007524"/>
    </source>
</evidence>
<evidence type="ECO:0000313" key="8">
    <source>
        <dbReference type="Proteomes" id="UP000013167"/>
    </source>
</evidence>
<feature type="transmembrane region" description="Helical" evidence="6">
    <location>
        <begin position="235"/>
        <end position="252"/>
    </location>
</feature>
<sequence length="265" mass="27178">MTASRATSDRLRQVAVTVAEIGCILGTLVGVGVLGTRVEESSGGALAADATLLAPASPAFSIWSVIYVGLAAYTIWQWLPANTANIRARRSGWLVALSMLLNAAWLLVTQQGWLWASVAVIAALVVTLGVLLRRLDETAATSRAELVVVDGTMGLYLGWVAVATCANVTAALVASGVDPARPTSTFSALAVLAAAAGIGVLLATRLGGRYSVALAMAWGLGWIGVGRITDQPKSPTVGLAALAAALVVVAAASHRHRPRPIIAVP</sequence>
<gene>
    <name evidence="7" type="ORF">BN10_120029</name>
</gene>
<reference evidence="7 8" key="1">
    <citation type="journal article" date="2013" name="ISME J.">
        <title>A metabolic model for members of the genus Tetrasphaera involved in enhanced biological phosphorus removal.</title>
        <authorList>
            <person name="Kristiansen R."/>
            <person name="Nguyen H.T.T."/>
            <person name="Saunders A.M."/>
            <person name="Nielsen J.L."/>
            <person name="Wimmer R."/>
            <person name="Le V.Q."/>
            <person name="McIlroy S.J."/>
            <person name="Petrovski S."/>
            <person name="Seviour R.J."/>
            <person name="Calteau A."/>
            <person name="Nielsen K.L."/>
            <person name="Nielsen P.H."/>
        </authorList>
    </citation>
    <scope>NUCLEOTIDE SEQUENCE [LARGE SCALE GENOMIC DNA]</scope>
    <source>
        <strain evidence="7 8">Lp2</strain>
    </source>
</reference>
<keyword evidence="5 6" id="KW-0472">Membrane</keyword>
<proteinExistence type="inferred from homology"/>
<dbReference type="Gene3D" id="1.20.1260.100">
    <property type="entry name" value="TspO/MBR protein"/>
    <property type="match status" value="1"/>
</dbReference>
<dbReference type="PANTHER" id="PTHR33802:SF1">
    <property type="entry name" value="XK-RELATED PROTEIN"/>
    <property type="match status" value="1"/>
</dbReference>
<dbReference type="Pfam" id="PF03073">
    <property type="entry name" value="TspO_MBR"/>
    <property type="match status" value="1"/>
</dbReference>
<dbReference type="PANTHER" id="PTHR33802">
    <property type="entry name" value="SI:CH211-161H7.5-RELATED"/>
    <property type="match status" value="1"/>
</dbReference>
<comment type="subcellular location">
    <subcellularLocation>
        <location evidence="1">Membrane</location>
        <topology evidence="1">Multi-pass membrane protein</topology>
    </subcellularLocation>
</comment>
<keyword evidence="3 6" id="KW-0812">Transmembrane</keyword>
<feature type="transmembrane region" description="Helical" evidence="6">
    <location>
        <begin position="210"/>
        <end position="229"/>
    </location>
</feature>
<dbReference type="RefSeq" id="WP_010849228.1">
    <property type="nucleotide sequence ID" value="NZ_HF570956.1"/>
</dbReference>
<dbReference type="EMBL" id="CAIZ01000024">
    <property type="protein sequence ID" value="CCH68832.1"/>
    <property type="molecule type" value="Genomic_DNA"/>
</dbReference>
<feature type="transmembrane region" description="Helical" evidence="6">
    <location>
        <begin position="60"/>
        <end position="79"/>
    </location>
</feature>
<comment type="similarity">
    <text evidence="2">Belongs to the TspO/BZRP family.</text>
</comment>
<dbReference type="OrthoDB" id="5189031at2"/>
<name>N0DXX1_9MICO</name>
<dbReference type="InterPro" id="IPR004307">
    <property type="entry name" value="TspO_MBR"/>
</dbReference>
<feature type="transmembrane region" description="Helical" evidence="6">
    <location>
        <begin position="91"/>
        <end position="108"/>
    </location>
</feature>
<dbReference type="eggNOG" id="ENOG5031NX0">
    <property type="taxonomic scope" value="Bacteria"/>
</dbReference>
<dbReference type="AlphaFoldDB" id="N0DXX1"/>
<evidence type="ECO:0000313" key="7">
    <source>
        <dbReference type="EMBL" id="CCH68832.1"/>
    </source>
</evidence>
<feature type="transmembrane region" description="Helical" evidence="6">
    <location>
        <begin position="14"/>
        <end position="34"/>
    </location>
</feature>
<accession>N0DXX1</accession>
<evidence type="ECO:0000256" key="3">
    <source>
        <dbReference type="ARBA" id="ARBA00022692"/>
    </source>
</evidence>
<feature type="transmembrane region" description="Helical" evidence="6">
    <location>
        <begin position="114"/>
        <end position="132"/>
    </location>
</feature>
<evidence type="ECO:0000256" key="5">
    <source>
        <dbReference type="ARBA" id="ARBA00023136"/>
    </source>
</evidence>
<keyword evidence="8" id="KW-1185">Reference proteome</keyword>
<evidence type="ECO:0000256" key="4">
    <source>
        <dbReference type="ARBA" id="ARBA00022989"/>
    </source>
</evidence>
<dbReference type="InterPro" id="IPR038330">
    <property type="entry name" value="TspO/MBR-related_sf"/>
</dbReference>
<evidence type="ECO:0000256" key="6">
    <source>
        <dbReference type="SAM" id="Phobius"/>
    </source>
</evidence>